<dbReference type="InterPro" id="IPR001782">
    <property type="entry name" value="Flag_FlgI"/>
</dbReference>
<dbReference type="PANTHER" id="PTHR30381:SF0">
    <property type="entry name" value="FLAGELLAR P-RING PROTEIN"/>
    <property type="match status" value="1"/>
</dbReference>
<evidence type="ECO:0000256" key="6">
    <source>
        <dbReference type="HAMAP-Rule" id="MF_00416"/>
    </source>
</evidence>
<dbReference type="HAMAP" id="MF_00416">
    <property type="entry name" value="FlgI"/>
    <property type="match status" value="1"/>
</dbReference>
<keyword evidence="7" id="KW-0966">Cell projection</keyword>
<dbReference type="NCBIfam" id="NF003676">
    <property type="entry name" value="PRK05303.1"/>
    <property type="match status" value="1"/>
</dbReference>
<dbReference type="EMBL" id="CP007142">
    <property type="protein sequence ID" value="AJQ92720.1"/>
    <property type="molecule type" value="Genomic_DNA"/>
</dbReference>
<organism evidence="7 8">
    <name type="scientific">Gynuella sunshinyii YC6258</name>
    <dbReference type="NCBI Taxonomy" id="1445510"/>
    <lineage>
        <taxon>Bacteria</taxon>
        <taxon>Pseudomonadati</taxon>
        <taxon>Pseudomonadota</taxon>
        <taxon>Gammaproteobacteria</taxon>
        <taxon>Oceanospirillales</taxon>
        <taxon>Saccharospirillaceae</taxon>
        <taxon>Gynuella</taxon>
    </lineage>
</organism>
<feature type="signal peptide" evidence="6">
    <location>
        <begin position="1"/>
        <end position="23"/>
    </location>
</feature>
<keyword evidence="4 6" id="KW-0732">Signal</keyword>
<dbReference type="Proteomes" id="UP000032266">
    <property type="component" value="Chromosome"/>
</dbReference>
<evidence type="ECO:0000256" key="2">
    <source>
        <dbReference type="ARBA" id="ARBA00004117"/>
    </source>
</evidence>
<comment type="function">
    <text evidence="1 6">Assembles around the rod to form the L-ring and probably protects the motor/basal body from shearing forces during rotation.</text>
</comment>
<dbReference type="Pfam" id="PF02119">
    <property type="entry name" value="FlgI"/>
    <property type="match status" value="1"/>
</dbReference>
<sequence length="378" mass="39950" precursor="true">MVVLNLFRQSVLTLLLCSSFATAAIAAGSDSVRIKDLARIKGVRDNSLVGYGIVAGLAGTGDSIRNQATVQSISNTLRKFDIMISSSDVRSRNVAAVMLTANLPAFAEAGDRIDVNVTSIGDARSLAGGTLLLADLRGPDQNIYALAQGPLSVGGYNYDVNGNIAQKNHPTAAIAIGGGRVEQSVETQMLNEAGELELLLDNPDITTAIRLVDSINAEIGANTAYAENPGKVAIRIPADQARNYLRLMARVENIQVTPDSVARVVVNEKTGTVISGGDIRIGKVSITHDDIKISVSNETRAYSSLALINTQDKGVTLVPDSKLTVEEKPNIQMDVNQGSSVADLIVALRKVNATSREIITILQTLKSAGALHAELIVQ</sequence>
<protein>
    <recommendedName>
        <fullName evidence="6">Flagellar P-ring protein</fullName>
    </recommendedName>
    <alternativeName>
        <fullName evidence="6">Basal body P-ring protein</fullName>
    </alternativeName>
</protein>
<dbReference type="PANTHER" id="PTHR30381">
    <property type="entry name" value="FLAGELLAR P-RING PERIPLASMIC PROTEIN FLGI"/>
    <property type="match status" value="1"/>
</dbReference>
<evidence type="ECO:0000256" key="5">
    <source>
        <dbReference type="ARBA" id="ARBA00023143"/>
    </source>
</evidence>
<evidence type="ECO:0000256" key="1">
    <source>
        <dbReference type="ARBA" id="ARBA00002591"/>
    </source>
</evidence>
<dbReference type="RefSeq" id="WP_044615717.1">
    <property type="nucleotide sequence ID" value="NZ_CP007142.1"/>
</dbReference>
<evidence type="ECO:0000256" key="3">
    <source>
        <dbReference type="ARBA" id="ARBA00008994"/>
    </source>
</evidence>
<dbReference type="STRING" id="1445510.YC6258_00670"/>
<dbReference type="GO" id="GO:0030288">
    <property type="term" value="C:outer membrane-bounded periplasmic space"/>
    <property type="evidence" value="ECO:0007669"/>
    <property type="project" value="InterPro"/>
</dbReference>
<evidence type="ECO:0000313" key="8">
    <source>
        <dbReference type="Proteomes" id="UP000032266"/>
    </source>
</evidence>
<dbReference type="GO" id="GO:0071973">
    <property type="term" value="P:bacterial-type flagellum-dependent cell motility"/>
    <property type="evidence" value="ECO:0007669"/>
    <property type="project" value="InterPro"/>
</dbReference>
<feature type="chain" id="PRO_5008985428" description="Flagellar P-ring protein" evidence="6">
    <location>
        <begin position="24"/>
        <end position="378"/>
    </location>
</feature>
<dbReference type="PRINTS" id="PR01010">
    <property type="entry name" value="FLGPRINGFLGI"/>
</dbReference>
<comment type="similarity">
    <text evidence="3 6">Belongs to the FlgI family.</text>
</comment>
<dbReference type="HOGENOM" id="CLU_045235_1_0_6"/>
<proteinExistence type="inferred from homology"/>
<dbReference type="PATRIC" id="fig|1445510.3.peg.658"/>
<dbReference type="GO" id="GO:0005198">
    <property type="term" value="F:structural molecule activity"/>
    <property type="evidence" value="ECO:0007669"/>
    <property type="project" value="InterPro"/>
</dbReference>
<evidence type="ECO:0000313" key="7">
    <source>
        <dbReference type="EMBL" id="AJQ92720.1"/>
    </source>
</evidence>
<keyword evidence="5 6" id="KW-0975">Bacterial flagellum</keyword>
<keyword evidence="7" id="KW-0969">Cilium</keyword>
<dbReference type="OrthoDB" id="9786431at2"/>
<gene>
    <name evidence="6" type="primary">flgI</name>
    <name evidence="7" type="ORF">YC6258_00670</name>
</gene>
<evidence type="ECO:0000256" key="4">
    <source>
        <dbReference type="ARBA" id="ARBA00022729"/>
    </source>
</evidence>
<reference evidence="7 8" key="1">
    <citation type="submission" date="2014-01" db="EMBL/GenBank/DDBJ databases">
        <title>Full genme sequencing of cellulolytic bacterium Gynuella sunshinyii YC6258T gen. nov., sp. nov.</title>
        <authorList>
            <person name="Khan H."/>
            <person name="Chung E.J."/>
            <person name="Chung Y.R."/>
        </authorList>
    </citation>
    <scope>NUCLEOTIDE SEQUENCE [LARGE SCALE GENOMIC DNA]</scope>
    <source>
        <strain evidence="7 8">YC6258</strain>
    </source>
</reference>
<dbReference type="AlphaFoldDB" id="A0A0C5UZJ5"/>
<comment type="subunit">
    <text evidence="6">The basal body constitutes a major portion of the flagellar organelle and consists of four rings (L,P,S, and M) mounted on a central rod.</text>
</comment>
<comment type="subcellular location">
    <subcellularLocation>
        <location evidence="2 6">Bacterial flagellum basal body</location>
    </subcellularLocation>
</comment>
<keyword evidence="8" id="KW-1185">Reference proteome</keyword>
<accession>A0A0C5UZJ5</accession>
<name>A0A0C5UZJ5_9GAMM</name>
<dbReference type="KEGG" id="gsn:YC6258_00670"/>
<dbReference type="GO" id="GO:0009428">
    <property type="term" value="C:bacterial-type flagellum basal body, distal rod, P ring"/>
    <property type="evidence" value="ECO:0007669"/>
    <property type="project" value="InterPro"/>
</dbReference>
<keyword evidence="7" id="KW-0282">Flagellum</keyword>